<dbReference type="GO" id="GO:0008830">
    <property type="term" value="F:dTDP-4-dehydrorhamnose 3,5-epimerase activity"/>
    <property type="evidence" value="ECO:0007669"/>
    <property type="project" value="InterPro"/>
</dbReference>
<accession>A0A0N5AWT8</accession>
<proteinExistence type="predicted"/>
<evidence type="ECO:0000313" key="1">
    <source>
        <dbReference type="Proteomes" id="UP000046393"/>
    </source>
</evidence>
<dbReference type="STRING" id="451379.A0A0N5AWT8"/>
<protein>
    <submittedName>
        <fullName evidence="2">Thymidine diphospho-4-keto-rhamnose 3,5-epimerase</fullName>
    </submittedName>
</protein>
<reference evidence="2" key="1">
    <citation type="submission" date="2017-02" db="UniProtKB">
        <authorList>
            <consortium name="WormBaseParasite"/>
        </authorList>
    </citation>
    <scope>IDENTIFICATION</scope>
</reference>
<dbReference type="InterPro" id="IPR000888">
    <property type="entry name" value="RmlC-like"/>
</dbReference>
<dbReference type="CDD" id="cd00438">
    <property type="entry name" value="cupin_RmlC"/>
    <property type="match status" value="1"/>
</dbReference>
<organism evidence="1 2">
    <name type="scientific">Syphacia muris</name>
    <dbReference type="NCBI Taxonomy" id="451379"/>
    <lineage>
        <taxon>Eukaryota</taxon>
        <taxon>Metazoa</taxon>
        <taxon>Ecdysozoa</taxon>
        <taxon>Nematoda</taxon>
        <taxon>Chromadorea</taxon>
        <taxon>Rhabditida</taxon>
        <taxon>Spirurina</taxon>
        <taxon>Oxyuridomorpha</taxon>
        <taxon>Oxyuroidea</taxon>
        <taxon>Oxyuridae</taxon>
        <taxon>Syphacia</taxon>
    </lineage>
</organism>
<dbReference type="Pfam" id="PF00908">
    <property type="entry name" value="dTDP_sugar_isom"/>
    <property type="match status" value="1"/>
</dbReference>
<keyword evidence="1" id="KW-1185">Reference proteome</keyword>
<dbReference type="PANTHER" id="PTHR21047:SF2">
    <property type="entry name" value="THYMIDINE DIPHOSPHO-4-KETO-RHAMNOSE 3,5-EPIMERASE"/>
    <property type="match status" value="1"/>
</dbReference>
<dbReference type="AlphaFoldDB" id="A0A0N5AWT8"/>
<dbReference type="PANTHER" id="PTHR21047">
    <property type="entry name" value="DTDP-6-DEOXY-D-GLUCOSE-3,5 EPIMERASE"/>
    <property type="match status" value="1"/>
</dbReference>
<dbReference type="WBParaSite" id="SMUV_0000940001-mRNA-1">
    <property type="protein sequence ID" value="SMUV_0000940001-mRNA-1"/>
    <property type="gene ID" value="SMUV_0000940001"/>
</dbReference>
<dbReference type="SUPFAM" id="SSF51182">
    <property type="entry name" value="RmlC-like cupins"/>
    <property type="match status" value="1"/>
</dbReference>
<dbReference type="InterPro" id="IPR014710">
    <property type="entry name" value="RmlC-like_jellyroll"/>
</dbReference>
<dbReference type="GO" id="GO:0000271">
    <property type="term" value="P:polysaccharide biosynthetic process"/>
    <property type="evidence" value="ECO:0007669"/>
    <property type="project" value="TreeGrafter"/>
</dbReference>
<dbReference type="Proteomes" id="UP000046393">
    <property type="component" value="Unplaced"/>
</dbReference>
<name>A0A0N5AWT8_9BILA</name>
<dbReference type="NCBIfam" id="TIGR01221">
    <property type="entry name" value="rmlC"/>
    <property type="match status" value="1"/>
</dbReference>
<evidence type="ECO:0000313" key="2">
    <source>
        <dbReference type="WBParaSite" id="SMUV_0000940001-mRNA-1"/>
    </source>
</evidence>
<dbReference type="Gene3D" id="2.60.120.10">
    <property type="entry name" value="Jelly Rolls"/>
    <property type="match status" value="1"/>
</dbReference>
<dbReference type="GO" id="GO:0005829">
    <property type="term" value="C:cytosol"/>
    <property type="evidence" value="ECO:0007669"/>
    <property type="project" value="TreeGrafter"/>
</dbReference>
<sequence length="199" mass="22713">MSGYINNITQTTVPQIRNISGIDGLKLIQPKVLVDDRGYLVESYNIEEWPKQLGFNEIFKQDNHLFSKQGVLRGLYIQPKMGKLVSVIFGKIFNVAVDARPDSKTYGKWHAEILDENGTHFWIPDGFLHGFYTMSADGAYVAFKCTDVQDPRSEFGVNPFDPEIGIDWPFLSKDKIIVSDHDRSYGTFRSIIEKFDVLL</sequence>
<dbReference type="InterPro" id="IPR011051">
    <property type="entry name" value="RmlC_Cupin_sf"/>
</dbReference>